<comment type="caution">
    <text evidence="2">The sequence shown here is derived from an EMBL/GenBank/DDBJ whole genome shotgun (WGS) entry which is preliminary data.</text>
</comment>
<dbReference type="EMBL" id="CAXHTB010000007">
    <property type="protein sequence ID" value="CAL0309683.1"/>
    <property type="molecule type" value="Genomic_DNA"/>
</dbReference>
<sequence>MDKVMSSPVYQIICFSLAQHLAIIGFSILRSNRPSAQARAGHAPRSDMRKLRAYTPAPGEQVPPQQLYSKSLSLTTISFVSDLSRFPSLASSKRLFPLYFVHIISHKEVTIKIHKTSRSESEELTFQLKGGGSSTKMKMERRALSSAFGS</sequence>
<protein>
    <submittedName>
        <fullName evidence="2">Uncharacterized protein</fullName>
    </submittedName>
</protein>
<feature type="transmembrane region" description="Helical" evidence="1">
    <location>
        <begin position="12"/>
        <end position="29"/>
    </location>
</feature>
<keyword evidence="1" id="KW-1133">Transmembrane helix</keyword>
<reference evidence="2 3" key="1">
    <citation type="submission" date="2024-03" db="EMBL/GenBank/DDBJ databases">
        <authorList>
            <person name="Martinez-Hernandez J."/>
        </authorList>
    </citation>
    <scope>NUCLEOTIDE SEQUENCE [LARGE SCALE GENOMIC DNA]</scope>
</reference>
<dbReference type="Proteomes" id="UP001497480">
    <property type="component" value="Unassembled WGS sequence"/>
</dbReference>
<keyword evidence="1" id="KW-0472">Membrane</keyword>
<evidence type="ECO:0000256" key="1">
    <source>
        <dbReference type="SAM" id="Phobius"/>
    </source>
</evidence>
<evidence type="ECO:0000313" key="2">
    <source>
        <dbReference type="EMBL" id="CAL0309683.1"/>
    </source>
</evidence>
<accession>A0AAV1WKX5</accession>
<gene>
    <name evidence="2" type="ORF">LLUT_LOCUS10743</name>
</gene>
<dbReference type="AlphaFoldDB" id="A0AAV1WKX5"/>
<name>A0AAV1WKX5_LUPLU</name>
<organism evidence="2 3">
    <name type="scientific">Lupinus luteus</name>
    <name type="common">European yellow lupine</name>
    <dbReference type="NCBI Taxonomy" id="3873"/>
    <lineage>
        <taxon>Eukaryota</taxon>
        <taxon>Viridiplantae</taxon>
        <taxon>Streptophyta</taxon>
        <taxon>Embryophyta</taxon>
        <taxon>Tracheophyta</taxon>
        <taxon>Spermatophyta</taxon>
        <taxon>Magnoliopsida</taxon>
        <taxon>eudicotyledons</taxon>
        <taxon>Gunneridae</taxon>
        <taxon>Pentapetalae</taxon>
        <taxon>rosids</taxon>
        <taxon>fabids</taxon>
        <taxon>Fabales</taxon>
        <taxon>Fabaceae</taxon>
        <taxon>Papilionoideae</taxon>
        <taxon>50 kb inversion clade</taxon>
        <taxon>genistoids sensu lato</taxon>
        <taxon>core genistoids</taxon>
        <taxon>Genisteae</taxon>
        <taxon>Lupinus</taxon>
    </lineage>
</organism>
<keyword evidence="3" id="KW-1185">Reference proteome</keyword>
<keyword evidence="1" id="KW-0812">Transmembrane</keyword>
<proteinExistence type="predicted"/>
<evidence type="ECO:0000313" key="3">
    <source>
        <dbReference type="Proteomes" id="UP001497480"/>
    </source>
</evidence>